<feature type="domain" description="ABC transporter" evidence="6">
    <location>
        <begin position="14"/>
        <end position="238"/>
    </location>
</feature>
<dbReference type="PANTHER" id="PTHR42798">
    <property type="entry name" value="LIPOPROTEIN-RELEASING SYSTEM ATP-BINDING PROTEIN LOLD"/>
    <property type="match status" value="1"/>
</dbReference>
<comment type="similarity">
    <text evidence="1">Belongs to the ABC transporter superfamily.</text>
</comment>
<keyword evidence="4 7" id="KW-0067">ATP-binding</keyword>
<evidence type="ECO:0000256" key="4">
    <source>
        <dbReference type="ARBA" id="ARBA00022840"/>
    </source>
</evidence>
<dbReference type="GO" id="GO:0006865">
    <property type="term" value="P:amino acid transport"/>
    <property type="evidence" value="ECO:0007669"/>
    <property type="project" value="UniProtKB-KW"/>
</dbReference>
<evidence type="ECO:0000259" key="6">
    <source>
        <dbReference type="PROSITE" id="PS50893"/>
    </source>
</evidence>
<gene>
    <name evidence="7" type="ORF">SAMN04488700_1690</name>
</gene>
<keyword evidence="8" id="KW-1185">Reference proteome</keyword>
<dbReference type="FunFam" id="3.40.50.300:FF:000032">
    <property type="entry name" value="Export ABC transporter ATP-binding protein"/>
    <property type="match status" value="1"/>
</dbReference>
<dbReference type="Proteomes" id="UP000193435">
    <property type="component" value="Unassembled WGS sequence"/>
</dbReference>
<dbReference type="GO" id="GO:0005524">
    <property type="term" value="F:ATP binding"/>
    <property type="evidence" value="ECO:0007669"/>
    <property type="project" value="UniProtKB-KW"/>
</dbReference>
<evidence type="ECO:0000256" key="3">
    <source>
        <dbReference type="ARBA" id="ARBA00022741"/>
    </source>
</evidence>
<keyword evidence="2" id="KW-0813">Transport</keyword>
<dbReference type="PANTHER" id="PTHR42798:SF4">
    <property type="entry name" value="ABC TRANSPORTER DOMAIN-CONTAINING PROTEIN"/>
    <property type="match status" value="1"/>
</dbReference>
<evidence type="ECO:0000256" key="5">
    <source>
        <dbReference type="ARBA" id="ARBA00022970"/>
    </source>
</evidence>
<proteinExistence type="inferred from homology"/>
<reference evidence="7 8" key="1">
    <citation type="submission" date="2017-04" db="EMBL/GenBank/DDBJ databases">
        <authorList>
            <person name="Afonso C.L."/>
            <person name="Miller P.J."/>
            <person name="Scott M.A."/>
            <person name="Spackman E."/>
            <person name="Goraichik I."/>
            <person name="Dimitrov K.M."/>
            <person name="Suarez D.L."/>
            <person name="Swayne D.E."/>
        </authorList>
    </citation>
    <scope>NUCLEOTIDE SEQUENCE [LARGE SCALE GENOMIC DNA]</scope>
    <source>
        <strain evidence="7 8">LMG26642</strain>
    </source>
</reference>
<evidence type="ECO:0000256" key="1">
    <source>
        <dbReference type="ARBA" id="ARBA00005417"/>
    </source>
</evidence>
<dbReference type="SUPFAM" id="SSF52540">
    <property type="entry name" value="P-loop containing nucleoside triphosphate hydrolases"/>
    <property type="match status" value="1"/>
</dbReference>
<dbReference type="SMART" id="SM00382">
    <property type="entry name" value="AAA"/>
    <property type="match status" value="1"/>
</dbReference>
<sequence length="238" mass="26737">MVAMEKIETTKPLIELINVTKTFKRGKQEVTILKGLDLKIYEGEFIMIMGKSGSGKTTLMNIIGFLDRISSGIFHFRGEDVSSLNENKKSDYRNAFFGFVFQQFFLIEALNVQQNVELPMVYKGVHQAKEKKAKAQHFLDLVGIGEKMKDKTTELSGGQQQRVAIARALVNDPLLIMADEPTGALDSETGKVIMDTLKQLNEEGKTIVMVTHDSDLTAYASRVIYMKDGCFEEEVKKL</sequence>
<name>A0A1X7NBX6_9LACT</name>
<protein>
    <submittedName>
        <fullName evidence="7">Putative ABC transport system ATP-binding protein</fullName>
    </submittedName>
</protein>
<dbReference type="GO" id="GO:0022857">
    <property type="term" value="F:transmembrane transporter activity"/>
    <property type="evidence" value="ECO:0007669"/>
    <property type="project" value="UniProtKB-ARBA"/>
</dbReference>
<evidence type="ECO:0000313" key="8">
    <source>
        <dbReference type="Proteomes" id="UP000193435"/>
    </source>
</evidence>
<dbReference type="InterPro" id="IPR017911">
    <property type="entry name" value="MacB-like_ATP-bd"/>
</dbReference>
<accession>A0A1X7NBX6</accession>
<dbReference type="Gene3D" id="3.40.50.300">
    <property type="entry name" value="P-loop containing nucleotide triphosphate hydrolases"/>
    <property type="match status" value="1"/>
</dbReference>
<organism evidence="7 8">
    <name type="scientific">Carnobacterium iners</name>
    <dbReference type="NCBI Taxonomy" id="1073423"/>
    <lineage>
        <taxon>Bacteria</taxon>
        <taxon>Bacillati</taxon>
        <taxon>Bacillota</taxon>
        <taxon>Bacilli</taxon>
        <taxon>Lactobacillales</taxon>
        <taxon>Carnobacteriaceae</taxon>
        <taxon>Carnobacterium</taxon>
    </lineage>
</organism>
<dbReference type="GO" id="GO:0098796">
    <property type="term" value="C:membrane protein complex"/>
    <property type="evidence" value="ECO:0007669"/>
    <property type="project" value="UniProtKB-ARBA"/>
</dbReference>
<dbReference type="PROSITE" id="PS00211">
    <property type="entry name" value="ABC_TRANSPORTER_1"/>
    <property type="match status" value="1"/>
</dbReference>
<dbReference type="AlphaFoldDB" id="A0A1X7NBX6"/>
<dbReference type="PROSITE" id="PS50893">
    <property type="entry name" value="ABC_TRANSPORTER_2"/>
    <property type="match status" value="1"/>
</dbReference>
<dbReference type="InterPro" id="IPR017871">
    <property type="entry name" value="ABC_transporter-like_CS"/>
</dbReference>
<evidence type="ECO:0000313" key="7">
    <source>
        <dbReference type="EMBL" id="SMH34646.1"/>
    </source>
</evidence>
<dbReference type="Pfam" id="PF00005">
    <property type="entry name" value="ABC_tran"/>
    <property type="match status" value="1"/>
</dbReference>
<dbReference type="STRING" id="1073423.SAMN04488700_1690"/>
<keyword evidence="3" id="KW-0547">Nucleotide-binding</keyword>
<dbReference type="GO" id="GO:0016887">
    <property type="term" value="F:ATP hydrolysis activity"/>
    <property type="evidence" value="ECO:0007669"/>
    <property type="project" value="InterPro"/>
</dbReference>
<keyword evidence="5" id="KW-0029">Amino-acid transport</keyword>
<dbReference type="InterPro" id="IPR003439">
    <property type="entry name" value="ABC_transporter-like_ATP-bd"/>
</dbReference>
<dbReference type="CDD" id="cd03255">
    <property type="entry name" value="ABC_MJ0796_LolCDE_FtsE"/>
    <property type="match status" value="1"/>
</dbReference>
<dbReference type="EMBL" id="FXBJ01000002">
    <property type="protein sequence ID" value="SMH34646.1"/>
    <property type="molecule type" value="Genomic_DNA"/>
</dbReference>
<dbReference type="InterPro" id="IPR003593">
    <property type="entry name" value="AAA+_ATPase"/>
</dbReference>
<dbReference type="InterPro" id="IPR027417">
    <property type="entry name" value="P-loop_NTPase"/>
</dbReference>
<evidence type="ECO:0000256" key="2">
    <source>
        <dbReference type="ARBA" id="ARBA00022448"/>
    </source>
</evidence>